<protein>
    <submittedName>
        <fullName evidence="1">Uncharacterized protein</fullName>
    </submittedName>
</protein>
<evidence type="ECO:0000313" key="1">
    <source>
        <dbReference type="EMBL" id="AFK39679.1"/>
    </source>
</evidence>
<dbReference type="EMBL" id="BT139884">
    <property type="protein sequence ID" value="AFK39679.1"/>
    <property type="molecule type" value="mRNA"/>
</dbReference>
<organism evidence="1">
    <name type="scientific">Lotus japonicus</name>
    <name type="common">Lotus corniculatus var. japonicus</name>
    <dbReference type="NCBI Taxonomy" id="34305"/>
    <lineage>
        <taxon>Eukaryota</taxon>
        <taxon>Viridiplantae</taxon>
        <taxon>Streptophyta</taxon>
        <taxon>Embryophyta</taxon>
        <taxon>Tracheophyta</taxon>
        <taxon>Spermatophyta</taxon>
        <taxon>Magnoliopsida</taxon>
        <taxon>eudicotyledons</taxon>
        <taxon>Gunneridae</taxon>
        <taxon>Pentapetalae</taxon>
        <taxon>rosids</taxon>
        <taxon>fabids</taxon>
        <taxon>Fabales</taxon>
        <taxon>Fabaceae</taxon>
        <taxon>Papilionoideae</taxon>
        <taxon>50 kb inversion clade</taxon>
        <taxon>NPAAA clade</taxon>
        <taxon>Hologalegina</taxon>
        <taxon>robinioid clade</taxon>
        <taxon>Loteae</taxon>
        <taxon>Lotus</taxon>
    </lineage>
</organism>
<proteinExistence type="evidence at transcript level"/>
<sequence>MTLLTPVTEHFNLRRRKNVIKGDVANVPIESEPAATPDYLSASVLPFSEIAI</sequence>
<name>I3SHD7_LOTJA</name>
<accession>I3SHD7</accession>
<reference evidence="1" key="1">
    <citation type="submission" date="2012-05" db="EMBL/GenBank/DDBJ databases">
        <authorList>
            <person name="Krishnakumar V."/>
            <person name="Cheung F."/>
            <person name="Xiao Y."/>
            <person name="Chan A."/>
            <person name="Moskal W.A."/>
            <person name="Town C.D."/>
        </authorList>
    </citation>
    <scope>NUCLEOTIDE SEQUENCE</scope>
</reference>
<dbReference type="AlphaFoldDB" id="I3SHD7"/>